<dbReference type="NCBIfam" id="NF033748">
    <property type="entry name" value="class_F_sortase"/>
    <property type="match status" value="1"/>
</dbReference>
<comment type="caution">
    <text evidence="3">The sequence shown here is derived from an EMBL/GenBank/DDBJ whole genome shotgun (WGS) entry which is preliminary data.</text>
</comment>
<proteinExistence type="predicted"/>
<dbReference type="EMBL" id="JACHMN010000003">
    <property type="protein sequence ID" value="MBB5874041.1"/>
    <property type="molecule type" value="Genomic_DNA"/>
</dbReference>
<keyword evidence="2" id="KW-0472">Membrane</keyword>
<keyword evidence="2" id="KW-1133">Transmembrane helix</keyword>
<dbReference type="RefSeq" id="WP_184845816.1">
    <property type="nucleotide sequence ID" value="NZ_JACHMN010000003.1"/>
</dbReference>
<dbReference type="InterPro" id="IPR042001">
    <property type="entry name" value="Sortase_F"/>
</dbReference>
<feature type="transmembrane region" description="Helical" evidence="2">
    <location>
        <begin position="20"/>
        <end position="38"/>
    </location>
</feature>
<keyword evidence="2" id="KW-0812">Transmembrane</keyword>
<accession>A0A841C5F5</accession>
<dbReference type="AlphaFoldDB" id="A0A841C5F5"/>
<evidence type="ECO:0000256" key="1">
    <source>
        <dbReference type="ARBA" id="ARBA00022801"/>
    </source>
</evidence>
<dbReference type="InterPro" id="IPR023365">
    <property type="entry name" value="Sortase_dom-sf"/>
</dbReference>
<name>A0A841C5F5_9ACTN</name>
<reference evidence="3 4" key="1">
    <citation type="submission" date="2020-08" db="EMBL/GenBank/DDBJ databases">
        <title>Sequencing the genomes of 1000 actinobacteria strains.</title>
        <authorList>
            <person name="Klenk H.-P."/>
        </authorList>
    </citation>
    <scope>NUCLEOTIDE SEQUENCE [LARGE SCALE GENOMIC DNA]</scope>
    <source>
        <strain evidence="3 4">DSM 45362</strain>
    </source>
</reference>
<dbReference type="GO" id="GO:0016787">
    <property type="term" value="F:hydrolase activity"/>
    <property type="evidence" value="ECO:0007669"/>
    <property type="project" value="UniProtKB-KW"/>
</dbReference>
<dbReference type="SUPFAM" id="SSF63817">
    <property type="entry name" value="Sortase"/>
    <property type="match status" value="1"/>
</dbReference>
<evidence type="ECO:0000313" key="4">
    <source>
        <dbReference type="Proteomes" id="UP000587527"/>
    </source>
</evidence>
<evidence type="ECO:0000256" key="2">
    <source>
        <dbReference type="SAM" id="Phobius"/>
    </source>
</evidence>
<sequence>MAAPEAAPRQGPRRQGFGKALVAVGVFAGAGMLALAMITAPDPPPQPDGVVDAYHDGFGRVLARSVPIAITIPAIEVRAEVIAMGVAANGAIDVPPLEMPGSAGWYRYGPSPGEPGSAVIVGHVDSRSSGPAVFYRLGALRHGDLIEVRRDDGATAVFTVDGATTVPKDAFPAAEVHTRTGPARLTVITCGGRFDRKNGSYLDNVIVYATLTALR</sequence>
<dbReference type="Pfam" id="PF04203">
    <property type="entry name" value="Sortase"/>
    <property type="match status" value="1"/>
</dbReference>
<keyword evidence="1" id="KW-0378">Hydrolase</keyword>
<dbReference type="Proteomes" id="UP000587527">
    <property type="component" value="Unassembled WGS sequence"/>
</dbReference>
<evidence type="ECO:0000313" key="3">
    <source>
        <dbReference type="EMBL" id="MBB5874041.1"/>
    </source>
</evidence>
<dbReference type="CDD" id="cd05829">
    <property type="entry name" value="Sortase_F"/>
    <property type="match status" value="1"/>
</dbReference>
<keyword evidence="4" id="KW-1185">Reference proteome</keyword>
<dbReference type="Gene3D" id="2.40.260.10">
    <property type="entry name" value="Sortase"/>
    <property type="match status" value="1"/>
</dbReference>
<organism evidence="3 4">
    <name type="scientific">Allocatelliglobosispora scoriae</name>
    <dbReference type="NCBI Taxonomy" id="643052"/>
    <lineage>
        <taxon>Bacteria</taxon>
        <taxon>Bacillati</taxon>
        <taxon>Actinomycetota</taxon>
        <taxon>Actinomycetes</taxon>
        <taxon>Micromonosporales</taxon>
        <taxon>Micromonosporaceae</taxon>
        <taxon>Allocatelliglobosispora</taxon>
    </lineage>
</organism>
<protein>
    <submittedName>
        <fullName evidence="3">Sortase (Surface protein transpeptidase)</fullName>
    </submittedName>
</protein>
<gene>
    <name evidence="3" type="ORF">F4553_007475</name>
</gene>
<dbReference type="InterPro" id="IPR005754">
    <property type="entry name" value="Sortase"/>
</dbReference>